<dbReference type="EMBL" id="KQ981054">
    <property type="protein sequence ID" value="KYN09995.1"/>
    <property type="molecule type" value="Genomic_DNA"/>
</dbReference>
<dbReference type="Pfam" id="PF21738">
    <property type="entry name" value="DJR-like_dom"/>
    <property type="match status" value="1"/>
</dbReference>
<proteinExistence type="predicted"/>
<dbReference type="STRING" id="471704.A0A151ISX8"/>
<organism evidence="2 3">
    <name type="scientific">Trachymyrmex cornetzi</name>
    <dbReference type="NCBI Taxonomy" id="471704"/>
    <lineage>
        <taxon>Eukaryota</taxon>
        <taxon>Metazoa</taxon>
        <taxon>Ecdysozoa</taxon>
        <taxon>Arthropoda</taxon>
        <taxon>Hexapoda</taxon>
        <taxon>Insecta</taxon>
        <taxon>Pterygota</taxon>
        <taxon>Neoptera</taxon>
        <taxon>Endopterygota</taxon>
        <taxon>Hymenoptera</taxon>
        <taxon>Apocrita</taxon>
        <taxon>Aculeata</taxon>
        <taxon>Formicoidea</taxon>
        <taxon>Formicidae</taxon>
        <taxon>Myrmicinae</taxon>
        <taxon>Trachymyrmex</taxon>
    </lineage>
</organism>
<reference evidence="2 3" key="1">
    <citation type="submission" date="2015-09" db="EMBL/GenBank/DDBJ databases">
        <title>Trachymyrmex cornetzi WGS genome.</title>
        <authorList>
            <person name="Nygaard S."/>
            <person name="Hu H."/>
            <person name="Boomsma J."/>
            <person name="Zhang G."/>
        </authorList>
    </citation>
    <scope>NUCLEOTIDE SEQUENCE [LARGE SCALE GENOMIC DNA]</scope>
    <source>
        <strain evidence="2">Tcor2-1</strain>
        <tissue evidence="2">Whole body</tissue>
    </source>
</reference>
<dbReference type="AlphaFoldDB" id="A0A151ISX8"/>
<dbReference type="PANTHER" id="PTHR36159">
    <property type="entry name" value="PROTEIN CBG23766"/>
    <property type="match status" value="1"/>
</dbReference>
<keyword evidence="3" id="KW-1185">Reference proteome</keyword>
<evidence type="ECO:0000313" key="2">
    <source>
        <dbReference type="EMBL" id="KYN09995.1"/>
    </source>
</evidence>
<feature type="domain" description="Double jelly roll-like" evidence="1">
    <location>
        <begin position="75"/>
        <end position="212"/>
    </location>
</feature>
<accession>A0A151ISX8</accession>
<name>A0A151ISX8_9HYME</name>
<dbReference type="PANTHER" id="PTHR36159:SF1">
    <property type="entry name" value="RETROVIRUS-RELATED POL POLYPROTEIN FROM TRANSPOSON 412-LIKE PROTEIN"/>
    <property type="match status" value="1"/>
</dbReference>
<evidence type="ECO:0000313" key="3">
    <source>
        <dbReference type="Proteomes" id="UP000078492"/>
    </source>
</evidence>
<sequence length="346" mass="39908">MVDILNITGEPIFDYRIVKNETHTYNPYANTTFGHSDEVRIPIQQQDLYTLPCDSFLYIEGRLTVKKKNDQISTTLGNNCVAFMFDEIRYEFNGVEIDRNRNVGITSTIKNYVSLTYDKALIALNAGWNSRSDTEEKHFNFCVPLNTLLGFCEDYKRVVVNARHELILIRAHNDNNCLVGNPVTEPEIELFKVQWRMPHVALNEINKYKHIIEFKKNNFSALKSKDEAWSDITKKYNASQLIIQERSVQQLRKLWTNLKQNQRDALTKEKQAQMATGGGPSITSVEIDPDISVIAPDLMKTAPTIYSSNFDSKEIEGIYNIFNKLNLTVLYFDGNFIFYVLYSIII</sequence>
<gene>
    <name evidence="2" type="ORF">ALC57_17869</name>
</gene>
<dbReference type="Proteomes" id="UP000078492">
    <property type="component" value="Unassembled WGS sequence"/>
</dbReference>
<protein>
    <submittedName>
        <fullName evidence="2">UPF0439 protein C9orf30 like protein</fullName>
    </submittedName>
</protein>
<dbReference type="InterPro" id="IPR049512">
    <property type="entry name" value="DJR-like_dom"/>
</dbReference>
<evidence type="ECO:0000259" key="1">
    <source>
        <dbReference type="Pfam" id="PF21738"/>
    </source>
</evidence>